<dbReference type="InterPro" id="IPR051809">
    <property type="entry name" value="Plant_receptor-like_S/T_kinase"/>
</dbReference>
<protein>
    <submittedName>
        <fullName evidence="8">Probable LRR receptor-like serine/threonine-protein kinase At3g47570</fullName>
    </submittedName>
</protein>
<evidence type="ECO:0000313" key="7">
    <source>
        <dbReference type="Proteomes" id="UP000694930"/>
    </source>
</evidence>
<evidence type="ECO:0000256" key="2">
    <source>
        <dbReference type="ARBA" id="ARBA00022614"/>
    </source>
</evidence>
<evidence type="ECO:0000313" key="8">
    <source>
        <dbReference type="RefSeq" id="XP_027769566.1"/>
    </source>
</evidence>
<keyword evidence="7" id="KW-1185">Reference proteome</keyword>
<keyword evidence="5" id="KW-1133">Transmembrane helix</keyword>
<sequence length="213" mass="23292">MEFGNLQKLHELDLAQNELTGSVPHNILNMSALQNIDFGENKLSGTLPSDLGRGMPNLEIFYCGGNNLSGFISTSISNSSKLRQLDLSRNSLTGTIPKSLGNLEYLELLHLLSNNFVSDSTLSFLASLTNCRYLRALTLAGNLLDVVFPASVGNFSNSLQIFEASKCKLKVVIPREMGNLTGLRRIGKQAAQPTPHKCTLLAKLRYLSHLNLS</sequence>
<dbReference type="Gene3D" id="3.80.10.10">
    <property type="entry name" value="Ribonuclease Inhibitor"/>
    <property type="match status" value="1"/>
</dbReference>
<name>A0ABM1V1E8_SOLPN</name>
<dbReference type="SUPFAM" id="SSF52058">
    <property type="entry name" value="L domain-like"/>
    <property type="match status" value="1"/>
</dbReference>
<comment type="subcellular location">
    <subcellularLocation>
        <location evidence="1">Membrane</location>
    </subcellularLocation>
</comment>
<dbReference type="PANTHER" id="PTHR27008:SF602">
    <property type="entry name" value="LRR RECEPTOR-LIKE SERINE_THREONINE-PROTEIN KINASE EFR"/>
    <property type="match status" value="1"/>
</dbReference>
<dbReference type="InterPro" id="IPR032675">
    <property type="entry name" value="LRR_dom_sf"/>
</dbReference>
<evidence type="ECO:0000256" key="3">
    <source>
        <dbReference type="ARBA" id="ARBA00022692"/>
    </source>
</evidence>
<evidence type="ECO:0000256" key="5">
    <source>
        <dbReference type="ARBA" id="ARBA00022989"/>
    </source>
</evidence>
<dbReference type="Pfam" id="PF00560">
    <property type="entry name" value="LRR_1"/>
    <property type="match status" value="4"/>
</dbReference>
<accession>A0ABM1V1E8</accession>
<keyword evidence="2" id="KW-0433">Leucine-rich repeat</keyword>
<gene>
    <name evidence="8" type="primary">LOC114075271</name>
</gene>
<reference evidence="8" key="2">
    <citation type="submission" date="2025-08" db="UniProtKB">
        <authorList>
            <consortium name="RefSeq"/>
        </authorList>
    </citation>
    <scope>IDENTIFICATION</scope>
</reference>
<reference evidence="7" key="1">
    <citation type="journal article" date="2014" name="Nat. Genet.">
        <title>The genome of the stress-tolerant wild tomato species Solanum pennellii.</title>
        <authorList>
            <person name="Bolger A."/>
            <person name="Scossa F."/>
            <person name="Bolger M.E."/>
            <person name="Lanz C."/>
            <person name="Maumus F."/>
            <person name="Tohge T."/>
            <person name="Quesneville H."/>
            <person name="Alseekh S."/>
            <person name="Sorensen I."/>
            <person name="Lichtenstein G."/>
            <person name="Fich E.A."/>
            <person name="Conte M."/>
            <person name="Keller H."/>
            <person name="Schneeberger K."/>
            <person name="Schwacke R."/>
            <person name="Ofner I."/>
            <person name="Vrebalov J."/>
            <person name="Xu Y."/>
            <person name="Osorio S."/>
            <person name="Aflitos S.A."/>
            <person name="Schijlen E."/>
            <person name="Jimenez-Gomez J.M."/>
            <person name="Ryngajllo M."/>
            <person name="Kimura S."/>
            <person name="Kumar R."/>
            <person name="Koenig D."/>
            <person name="Headland L.R."/>
            <person name="Maloof J.N."/>
            <person name="Sinha N."/>
            <person name="van Ham R.C."/>
            <person name="Lankhorst R.K."/>
            <person name="Mao L."/>
            <person name="Vogel A."/>
            <person name="Arsova B."/>
            <person name="Panstruga R."/>
            <person name="Fei Z."/>
            <person name="Rose J.K."/>
            <person name="Zamir D."/>
            <person name="Carrari F."/>
            <person name="Giovannoni J.J."/>
            <person name="Weigel D."/>
            <person name="Usadel B."/>
            <person name="Fernie A.R."/>
        </authorList>
    </citation>
    <scope>NUCLEOTIDE SEQUENCE [LARGE SCALE GENOMIC DNA]</scope>
    <source>
        <strain evidence="7">cv. LA0716</strain>
    </source>
</reference>
<dbReference type="PANTHER" id="PTHR27008">
    <property type="entry name" value="OS04G0122200 PROTEIN"/>
    <property type="match status" value="1"/>
</dbReference>
<keyword evidence="4" id="KW-0677">Repeat</keyword>
<dbReference type="Proteomes" id="UP000694930">
    <property type="component" value="Chromosome 12"/>
</dbReference>
<evidence type="ECO:0000256" key="1">
    <source>
        <dbReference type="ARBA" id="ARBA00004370"/>
    </source>
</evidence>
<organism evidence="7 8">
    <name type="scientific">Solanum pennellii</name>
    <name type="common">Tomato</name>
    <name type="synonym">Lycopersicon pennellii</name>
    <dbReference type="NCBI Taxonomy" id="28526"/>
    <lineage>
        <taxon>Eukaryota</taxon>
        <taxon>Viridiplantae</taxon>
        <taxon>Streptophyta</taxon>
        <taxon>Embryophyta</taxon>
        <taxon>Tracheophyta</taxon>
        <taxon>Spermatophyta</taxon>
        <taxon>Magnoliopsida</taxon>
        <taxon>eudicotyledons</taxon>
        <taxon>Gunneridae</taxon>
        <taxon>Pentapetalae</taxon>
        <taxon>asterids</taxon>
        <taxon>lamiids</taxon>
        <taxon>Solanales</taxon>
        <taxon>Solanaceae</taxon>
        <taxon>Solanoideae</taxon>
        <taxon>Solaneae</taxon>
        <taxon>Solanum</taxon>
        <taxon>Solanum subgen. Lycopersicon</taxon>
    </lineage>
</organism>
<proteinExistence type="predicted"/>
<evidence type="ECO:0000256" key="6">
    <source>
        <dbReference type="ARBA" id="ARBA00023136"/>
    </source>
</evidence>
<keyword evidence="3" id="KW-0812">Transmembrane</keyword>
<dbReference type="GeneID" id="114075271"/>
<dbReference type="InterPro" id="IPR001611">
    <property type="entry name" value="Leu-rich_rpt"/>
</dbReference>
<keyword evidence="6" id="KW-0472">Membrane</keyword>
<dbReference type="RefSeq" id="XP_027769566.1">
    <property type="nucleotide sequence ID" value="XM_027913765.1"/>
</dbReference>
<evidence type="ECO:0000256" key="4">
    <source>
        <dbReference type="ARBA" id="ARBA00022737"/>
    </source>
</evidence>